<name>A0A9W8QI91_AKAMU</name>
<protein>
    <submittedName>
        <fullName evidence="1">Uncharacterized protein</fullName>
    </submittedName>
</protein>
<dbReference type="GeneID" id="80895360"/>
<sequence length="86" mass="9824">MMVGSTGKHELCWTRQLFLGGLLATGVFKRTAKTNALWRYWKRRIEVGVGVGIWRGEFLFTDPLPSINLQLAARFSRFDCEGRFAS</sequence>
<dbReference type="AlphaFoldDB" id="A0A9W8QI91"/>
<dbReference type="Proteomes" id="UP001144673">
    <property type="component" value="Unassembled WGS sequence"/>
</dbReference>
<organism evidence="1 2">
    <name type="scientific">Akanthomyces muscarius</name>
    <name type="common">Entomopathogenic fungus</name>
    <name type="synonym">Lecanicillium muscarium</name>
    <dbReference type="NCBI Taxonomy" id="2231603"/>
    <lineage>
        <taxon>Eukaryota</taxon>
        <taxon>Fungi</taxon>
        <taxon>Dikarya</taxon>
        <taxon>Ascomycota</taxon>
        <taxon>Pezizomycotina</taxon>
        <taxon>Sordariomycetes</taxon>
        <taxon>Hypocreomycetidae</taxon>
        <taxon>Hypocreales</taxon>
        <taxon>Cordycipitaceae</taxon>
        <taxon>Akanthomyces</taxon>
    </lineage>
</organism>
<evidence type="ECO:0000313" key="2">
    <source>
        <dbReference type="Proteomes" id="UP001144673"/>
    </source>
</evidence>
<accession>A0A9W8QI91</accession>
<gene>
    <name evidence="1" type="ORF">LMH87_008201</name>
</gene>
<evidence type="ECO:0000313" key="1">
    <source>
        <dbReference type="EMBL" id="KAJ4159294.1"/>
    </source>
</evidence>
<dbReference type="KEGG" id="amus:LMH87_008201"/>
<keyword evidence="2" id="KW-1185">Reference proteome</keyword>
<dbReference type="EMBL" id="JAJHUN010000005">
    <property type="protein sequence ID" value="KAJ4159294.1"/>
    <property type="molecule type" value="Genomic_DNA"/>
</dbReference>
<proteinExistence type="predicted"/>
<reference evidence="1" key="1">
    <citation type="journal article" date="2023" name="Access Microbiol">
        <title>De-novo genome assembly for Akanthomyces muscarius, a biocontrol agent of insect agricultural pests.</title>
        <authorList>
            <person name="Erdos Z."/>
            <person name="Studholme D.J."/>
            <person name="Raymond B."/>
            <person name="Sharma M."/>
        </authorList>
    </citation>
    <scope>NUCLEOTIDE SEQUENCE</scope>
    <source>
        <strain evidence="1">Ve6</strain>
    </source>
</reference>
<dbReference type="RefSeq" id="XP_056057293.1">
    <property type="nucleotide sequence ID" value="XM_056195641.1"/>
</dbReference>
<comment type="caution">
    <text evidence="1">The sequence shown here is derived from an EMBL/GenBank/DDBJ whole genome shotgun (WGS) entry which is preliminary data.</text>
</comment>